<name>A0A1D8NJ63_YARLL</name>
<reference evidence="1 2" key="1">
    <citation type="journal article" date="2016" name="PLoS ONE">
        <title>Sequence Assembly of Yarrowia lipolytica Strain W29/CLIB89 Shows Transposable Element Diversity.</title>
        <authorList>
            <person name="Magnan C."/>
            <person name="Yu J."/>
            <person name="Chang I."/>
            <person name="Jahn E."/>
            <person name="Kanomata Y."/>
            <person name="Wu J."/>
            <person name="Zeller M."/>
            <person name="Oakes M."/>
            <person name="Baldi P."/>
            <person name="Sandmeyer S."/>
        </authorList>
    </citation>
    <scope>NUCLEOTIDE SEQUENCE [LARGE SCALE GENOMIC DNA]</scope>
    <source>
        <strain evidence="2">CLIB89(W29)</strain>
    </source>
</reference>
<dbReference type="GeneID" id="94583670"/>
<evidence type="ECO:0000313" key="2">
    <source>
        <dbReference type="Proteomes" id="UP000182444"/>
    </source>
</evidence>
<dbReference type="VEuPathDB" id="FungiDB:YALI1_E23629g"/>
<dbReference type="AlphaFoldDB" id="A0A1D8NJ63"/>
<organism evidence="1 2">
    <name type="scientific">Yarrowia lipolytica</name>
    <name type="common">Candida lipolytica</name>
    <dbReference type="NCBI Taxonomy" id="4952"/>
    <lineage>
        <taxon>Eukaryota</taxon>
        <taxon>Fungi</taxon>
        <taxon>Dikarya</taxon>
        <taxon>Ascomycota</taxon>
        <taxon>Saccharomycotina</taxon>
        <taxon>Dipodascomycetes</taxon>
        <taxon>Dipodascales</taxon>
        <taxon>Dipodascales incertae sedis</taxon>
        <taxon>Yarrowia</taxon>
    </lineage>
</organism>
<dbReference type="Proteomes" id="UP000182444">
    <property type="component" value="Chromosome 1E"/>
</dbReference>
<dbReference type="RefSeq" id="XP_068139167.1">
    <property type="nucleotide sequence ID" value="XM_068283066.1"/>
</dbReference>
<accession>A0A1D8NJ63</accession>
<evidence type="ECO:0000313" key="1">
    <source>
        <dbReference type="EMBL" id="AOW05670.1"/>
    </source>
</evidence>
<proteinExistence type="predicted"/>
<dbReference type="EMBL" id="CP017557">
    <property type="protein sequence ID" value="AOW05670.1"/>
    <property type="molecule type" value="Genomic_DNA"/>
</dbReference>
<gene>
    <name evidence="1" type="ORF">YALI1_E23629g</name>
</gene>
<sequence>MSPHDTFQVNPRHSPRRHHNCRAIHPAIVFVFVISTSSWVSPCHLICSSVACRYLLKKHKTRVCSQVTLPESHPPLSRPPHNIRLIISIPTLCKNMECTERCYVEANTEIVSHTVKSLGHDLLAELSQSQRARVGRLRNLKITCHFSTLSNRIRVGSQVRSNKLS</sequence>
<protein>
    <submittedName>
        <fullName evidence="1">Uncharacterized protein</fullName>
    </submittedName>
</protein>